<dbReference type="KEGG" id="cheb:HH215_03565"/>
<dbReference type="PANTHER" id="PTHR34216">
    <property type="match status" value="1"/>
</dbReference>
<evidence type="ECO:0000313" key="6">
    <source>
        <dbReference type="Proteomes" id="UP000502248"/>
    </source>
</evidence>
<evidence type="ECO:0000256" key="1">
    <source>
        <dbReference type="ARBA" id="ARBA00004613"/>
    </source>
</evidence>
<keyword evidence="3" id="KW-0812">Transmembrane</keyword>
<dbReference type="Pfam" id="PF01522">
    <property type="entry name" value="Polysacc_deac_1"/>
    <property type="match status" value="1"/>
</dbReference>
<evidence type="ECO:0000259" key="4">
    <source>
        <dbReference type="Pfam" id="PF01522"/>
    </source>
</evidence>
<keyword evidence="3" id="KW-1133">Transmembrane helix</keyword>
<reference evidence="5 6" key="1">
    <citation type="submission" date="2020-04" db="EMBL/GenBank/DDBJ databases">
        <title>Genome sequencing of novel species.</title>
        <authorList>
            <person name="Heo J."/>
            <person name="Kim S.-J."/>
            <person name="Kim J.-S."/>
            <person name="Hong S.-B."/>
            <person name="Kwon S.-W."/>
        </authorList>
    </citation>
    <scope>NUCLEOTIDE SEQUENCE [LARGE SCALE GENOMIC DNA]</scope>
    <source>
        <strain evidence="5 6">MFER-1</strain>
    </source>
</reference>
<comment type="subcellular location">
    <subcellularLocation>
        <location evidence="1">Secreted</location>
    </subcellularLocation>
</comment>
<dbReference type="AlphaFoldDB" id="A0A7Z2VFV8"/>
<dbReference type="PANTHER" id="PTHR34216:SF3">
    <property type="entry name" value="POLY-BETA-1,6-N-ACETYL-D-GLUCOSAMINE N-DEACETYLASE"/>
    <property type="match status" value="1"/>
</dbReference>
<keyword evidence="3" id="KW-0472">Membrane</keyword>
<dbReference type="InterPro" id="IPR011330">
    <property type="entry name" value="Glyco_hydro/deAcase_b/a-brl"/>
</dbReference>
<dbReference type="InterPro" id="IPR051398">
    <property type="entry name" value="Polysacch_Deacetylase"/>
</dbReference>
<evidence type="ECO:0000256" key="2">
    <source>
        <dbReference type="ARBA" id="ARBA00022729"/>
    </source>
</evidence>
<accession>A0A7Z2VFV8</accession>
<dbReference type="GO" id="GO:0005975">
    <property type="term" value="P:carbohydrate metabolic process"/>
    <property type="evidence" value="ECO:0007669"/>
    <property type="project" value="InterPro"/>
</dbReference>
<sequence>MWIRKKSSALDYRKKNRVKVAKTIIQFSVLLLVGFVLFHALVDVEKYTEPNRQKWSNDKGFVALSYFGVSRSGTPKLIAKKQLDKQLKALKDQGYVTISQQDVLDFYHKGKKLPDKALFLSFEDGRNDSGLFSQPLLEKYNFKATFLSYANKMGNSDRKFLQPSDMKKMMKNGYWELGSNGYRLTYINIVDSANNFIGVKDENELKNKIKIDYYNHYLMDFIRDADMIPTEDRSQMEKRISADYKLMEEIYTDRLGFVPNVYMIMHANALNEGKNRLVSDANNVNIQRIFKMHYNREGVSFNGKDNDVYDLTRVQPAPYWYTNHLLMKIQKDTGQEMNFLAGDSDRADDWIAIRGAAEFLDNRIALTSEPSRSGFLALKESDNYRDVEITADLAGNVVGRQSIYARHDSRKDSFIRVSLDNNILTVEQKKPGQAIEKLLESELDEIDWKDTDLALNKATVYSKTQTSQVDLTEESQYPVNIANKRKVGISLRGNDMKVLIDGQEMPIDRDIDASIDKGMIAIESEFNKQSEKDDIYDGVFDDFKVVLQKQDGQRGETLYSNSFEGLEKWLSSAKRGLDSTVDWMIETF</sequence>
<dbReference type="SUPFAM" id="SSF88713">
    <property type="entry name" value="Glycoside hydrolase/deacetylase"/>
    <property type="match status" value="1"/>
</dbReference>
<dbReference type="GO" id="GO:0005576">
    <property type="term" value="C:extracellular region"/>
    <property type="evidence" value="ECO:0007669"/>
    <property type="project" value="UniProtKB-SubCell"/>
</dbReference>
<protein>
    <submittedName>
        <fullName evidence="5">Polysaccharide deacetylase</fullName>
    </submittedName>
</protein>
<keyword evidence="2" id="KW-0732">Signal</keyword>
<evidence type="ECO:0000256" key="3">
    <source>
        <dbReference type="SAM" id="Phobius"/>
    </source>
</evidence>
<dbReference type="GO" id="GO:0016810">
    <property type="term" value="F:hydrolase activity, acting on carbon-nitrogen (but not peptide) bonds"/>
    <property type="evidence" value="ECO:0007669"/>
    <property type="project" value="InterPro"/>
</dbReference>
<dbReference type="EMBL" id="CP051680">
    <property type="protein sequence ID" value="QJD82352.1"/>
    <property type="molecule type" value="Genomic_DNA"/>
</dbReference>
<dbReference type="InterPro" id="IPR002509">
    <property type="entry name" value="NODB_dom"/>
</dbReference>
<dbReference type="Proteomes" id="UP000502248">
    <property type="component" value="Chromosome"/>
</dbReference>
<feature type="transmembrane region" description="Helical" evidence="3">
    <location>
        <begin position="20"/>
        <end position="42"/>
    </location>
</feature>
<proteinExistence type="predicted"/>
<dbReference type="Gene3D" id="3.20.20.370">
    <property type="entry name" value="Glycoside hydrolase/deacetylase"/>
    <property type="match status" value="1"/>
</dbReference>
<gene>
    <name evidence="5" type="ORF">HH215_03565</name>
</gene>
<keyword evidence="6" id="KW-1185">Reference proteome</keyword>
<feature type="domain" description="NodB homology" evidence="4">
    <location>
        <begin position="111"/>
        <end position="188"/>
    </location>
</feature>
<name>A0A7Z2VFV8_9BACL</name>
<organism evidence="5 6">
    <name type="scientific">Cohnella herbarum</name>
    <dbReference type="NCBI Taxonomy" id="2728023"/>
    <lineage>
        <taxon>Bacteria</taxon>
        <taxon>Bacillati</taxon>
        <taxon>Bacillota</taxon>
        <taxon>Bacilli</taxon>
        <taxon>Bacillales</taxon>
        <taxon>Paenibacillaceae</taxon>
        <taxon>Cohnella</taxon>
    </lineage>
</organism>
<evidence type="ECO:0000313" key="5">
    <source>
        <dbReference type="EMBL" id="QJD82352.1"/>
    </source>
</evidence>
<dbReference type="RefSeq" id="WP_169278651.1">
    <property type="nucleotide sequence ID" value="NZ_CP051680.1"/>
</dbReference>